<accession>A0A4C1UVG7</accession>
<feature type="compositionally biased region" description="Basic and acidic residues" evidence="1">
    <location>
        <begin position="131"/>
        <end position="146"/>
    </location>
</feature>
<dbReference type="Proteomes" id="UP000299102">
    <property type="component" value="Unassembled WGS sequence"/>
</dbReference>
<comment type="caution">
    <text evidence="2">The sequence shown here is derived from an EMBL/GenBank/DDBJ whole genome shotgun (WGS) entry which is preliminary data.</text>
</comment>
<organism evidence="2 3">
    <name type="scientific">Eumeta variegata</name>
    <name type="common">Bagworm moth</name>
    <name type="synonym">Eumeta japonica</name>
    <dbReference type="NCBI Taxonomy" id="151549"/>
    <lineage>
        <taxon>Eukaryota</taxon>
        <taxon>Metazoa</taxon>
        <taxon>Ecdysozoa</taxon>
        <taxon>Arthropoda</taxon>
        <taxon>Hexapoda</taxon>
        <taxon>Insecta</taxon>
        <taxon>Pterygota</taxon>
        <taxon>Neoptera</taxon>
        <taxon>Endopterygota</taxon>
        <taxon>Lepidoptera</taxon>
        <taxon>Glossata</taxon>
        <taxon>Ditrysia</taxon>
        <taxon>Tineoidea</taxon>
        <taxon>Psychidae</taxon>
        <taxon>Oiketicinae</taxon>
        <taxon>Eumeta</taxon>
    </lineage>
</organism>
<reference evidence="2 3" key="1">
    <citation type="journal article" date="2019" name="Commun. Biol.">
        <title>The bagworm genome reveals a unique fibroin gene that provides high tensile strength.</title>
        <authorList>
            <person name="Kono N."/>
            <person name="Nakamura H."/>
            <person name="Ohtoshi R."/>
            <person name="Tomita M."/>
            <person name="Numata K."/>
            <person name="Arakawa K."/>
        </authorList>
    </citation>
    <scope>NUCLEOTIDE SEQUENCE [LARGE SCALE GENOMIC DNA]</scope>
</reference>
<dbReference type="EMBL" id="BGZK01000231">
    <property type="protein sequence ID" value="GBP30289.1"/>
    <property type="molecule type" value="Genomic_DNA"/>
</dbReference>
<evidence type="ECO:0000256" key="1">
    <source>
        <dbReference type="SAM" id="MobiDB-lite"/>
    </source>
</evidence>
<protein>
    <submittedName>
        <fullName evidence="2">Uncharacterized protein</fullName>
    </submittedName>
</protein>
<sequence>MTNGGSEIRGHVTPVDARGSPGNIRAKLQETRLISRSTARPTFSSRALKRKYNTIRVDADTKRVAPSPASYKSEPLPVAVSKSIAVGELSRKPRPEPKSKTGLESKSGVGPGLGLRTLSRSKSGTIPGQELKQERESDRKVVQYKR</sequence>
<evidence type="ECO:0000313" key="2">
    <source>
        <dbReference type="EMBL" id="GBP30289.1"/>
    </source>
</evidence>
<evidence type="ECO:0000313" key="3">
    <source>
        <dbReference type="Proteomes" id="UP000299102"/>
    </source>
</evidence>
<dbReference type="AlphaFoldDB" id="A0A4C1UVG7"/>
<name>A0A4C1UVG7_EUMVA</name>
<proteinExistence type="predicted"/>
<gene>
    <name evidence="2" type="ORF">EVAR_27901_1</name>
</gene>
<feature type="compositionally biased region" description="Basic and acidic residues" evidence="1">
    <location>
        <begin position="89"/>
        <end position="103"/>
    </location>
</feature>
<keyword evidence="3" id="KW-1185">Reference proteome</keyword>
<feature type="region of interest" description="Disordered" evidence="1">
    <location>
        <begin position="1"/>
        <end position="24"/>
    </location>
</feature>
<feature type="region of interest" description="Disordered" evidence="1">
    <location>
        <begin position="58"/>
        <end position="146"/>
    </location>
</feature>